<dbReference type="GO" id="GO:0055085">
    <property type="term" value="P:transmembrane transport"/>
    <property type="evidence" value="ECO:0007669"/>
    <property type="project" value="InterPro"/>
</dbReference>
<protein>
    <submittedName>
        <fullName evidence="9">Carbohydrate ABC transporter permease</fullName>
    </submittedName>
</protein>
<dbReference type="EMBL" id="DWWS01000025">
    <property type="protein sequence ID" value="HJC23494.1"/>
    <property type="molecule type" value="Genomic_DNA"/>
</dbReference>
<dbReference type="Gene3D" id="1.10.3720.10">
    <property type="entry name" value="MetI-like"/>
    <property type="match status" value="1"/>
</dbReference>
<organism evidence="9 10">
    <name type="scientific">Candidatus Eisenbergiella merdavium</name>
    <dbReference type="NCBI Taxonomy" id="2838551"/>
    <lineage>
        <taxon>Bacteria</taxon>
        <taxon>Bacillati</taxon>
        <taxon>Bacillota</taxon>
        <taxon>Clostridia</taxon>
        <taxon>Lachnospirales</taxon>
        <taxon>Lachnospiraceae</taxon>
        <taxon>Eisenbergiella</taxon>
    </lineage>
</organism>
<keyword evidence="6 7" id="KW-0472">Membrane</keyword>
<reference evidence="9" key="2">
    <citation type="submission" date="2021-04" db="EMBL/GenBank/DDBJ databases">
        <authorList>
            <person name="Gilroy R."/>
        </authorList>
    </citation>
    <scope>NUCLEOTIDE SEQUENCE</scope>
    <source>
        <strain evidence="9">USAMLcec2-132</strain>
    </source>
</reference>
<feature type="transmembrane region" description="Helical" evidence="7">
    <location>
        <begin position="148"/>
        <end position="168"/>
    </location>
</feature>
<feature type="transmembrane region" description="Helical" evidence="7">
    <location>
        <begin position="12"/>
        <end position="35"/>
    </location>
</feature>
<dbReference type="InterPro" id="IPR000515">
    <property type="entry name" value="MetI-like"/>
</dbReference>
<keyword evidence="3" id="KW-1003">Cell membrane</keyword>
<evidence type="ECO:0000256" key="7">
    <source>
        <dbReference type="SAM" id="Phobius"/>
    </source>
</evidence>
<sequence length="290" mass="32554">MKQGDRLFKIINTLFLILIVAVVLYPLYFVVIASVSEPRLVTAGKVFAVPAGLNLDGYRKVFENHDIWTGYKNAIVYTVVGTAVCLGCTIPAAFVLSRRDLPGNKLFMGLITFTMFFNGGLVPSFLLVNNLGLYDSMWAVTLPFAVNVYNLIVARTFMGSSIPLELYEAAQLDGSSDFQFFFRIVLFLSKPIISVLVLLYAVEFWNSYFYSLIYLQSRDKFPLQVILRELLIQADMASSIGGDSTMMQLQELAETLKYSVIIVSSLPMMILYPFVEKYFEKGMMIGSVKG</sequence>
<evidence type="ECO:0000256" key="2">
    <source>
        <dbReference type="ARBA" id="ARBA00022448"/>
    </source>
</evidence>
<evidence type="ECO:0000313" key="9">
    <source>
        <dbReference type="EMBL" id="HJC23494.1"/>
    </source>
</evidence>
<feature type="transmembrane region" description="Helical" evidence="7">
    <location>
        <begin position="106"/>
        <end position="128"/>
    </location>
</feature>
<keyword evidence="4 7" id="KW-0812">Transmembrane</keyword>
<keyword evidence="5 7" id="KW-1133">Transmembrane helix</keyword>
<dbReference type="Pfam" id="PF00528">
    <property type="entry name" value="BPD_transp_1"/>
    <property type="match status" value="1"/>
</dbReference>
<comment type="subcellular location">
    <subcellularLocation>
        <location evidence="1">Cell membrane</location>
        <topology evidence="1">Multi-pass membrane protein</topology>
    </subcellularLocation>
</comment>
<feature type="transmembrane region" description="Helical" evidence="7">
    <location>
        <begin position="256"/>
        <end position="275"/>
    </location>
</feature>
<evidence type="ECO:0000256" key="5">
    <source>
        <dbReference type="ARBA" id="ARBA00022989"/>
    </source>
</evidence>
<gene>
    <name evidence="9" type="ORF">H9761_07305</name>
</gene>
<feature type="transmembrane region" description="Helical" evidence="7">
    <location>
        <begin position="74"/>
        <end position="94"/>
    </location>
</feature>
<evidence type="ECO:0000256" key="6">
    <source>
        <dbReference type="ARBA" id="ARBA00023136"/>
    </source>
</evidence>
<evidence type="ECO:0000313" key="10">
    <source>
        <dbReference type="Proteomes" id="UP000823891"/>
    </source>
</evidence>
<feature type="transmembrane region" description="Helical" evidence="7">
    <location>
        <begin position="180"/>
        <end position="202"/>
    </location>
</feature>
<name>A0A9D2NGV8_9FIRM</name>
<dbReference type="GO" id="GO:0005886">
    <property type="term" value="C:plasma membrane"/>
    <property type="evidence" value="ECO:0007669"/>
    <property type="project" value="UniProtKB-SubCell"/>
</dbReference>
<dbReference type="CDD" id="cd06261">
    <property type="entry name" value="TM_PBP2"/>
    <property type="match status" value="1"/>
</dbReference>
<dbReference type="PANTHER" id="PTHR43744">
    <property type="entry name" value="ABC TRANSPORTER PERMEASE PROTEIN MG189-RELATED-RELATED"/>
    <property type="match status" value="1"/>
</dbReference>
<keyword evidence="2" id="KW-0813">Transport</keyword>
<evidence type="ECO:0000256" key="1">
    <source>
        <dbReference type="ARBA" id="ARBA00004651"/>
    </source>
</evidence>
<dbReference type="PANTHER" id="PTHR43744:SF9">
    <property type="entry name" value="POLYGALACTURONAN_RHAMNOGALACTURONAN TRANSPORT SYSTEM PERMEASE PROTEIN YTCP"/>
    <property type="match status" value="1"/>
</dbReference>
<dbReference type="Proteomes" id="UP000823891">
    <property type="component" value="Unassembled WGS sequence"/>
</dbReference>
<evidence type="ECO:0000256" key="3">
    <source>
        <dbReference type="ARBA" id="ARBA00022475"/>
    </source>
</evidence>
<dbReference type="InterPro" id="IPR035906">
    <property type="entry name" value="MetI-like_sf"/>
</dbReference>
<dbReference type="AlphaFoldDB" id="A0A9D2NGV8"/>
<comment type="caution">
    <text evidence="9">The sequence shown here is derived from an EMBL/GenBank/DDBJ whole genome shotgun (WGS) entry which is preliminary data.</text>
</comment>
<reference evidence="9" key="1">
    <citation type="journal article" date="2021" name="PeerJ">
        <title>Extensive microbial diversity within the chicken gut microbiome revealed by metagenomics and culture.</title>
        <authorList>
            <person name="Gilroy R."/>
            <person name="Ravi A."/>
            <person name="Getino M."/>
            <person name="Pursley I."/>
            <person name="Horton D.L."/>
            <person name="Alikhan N.F."/>
            <person name="Baker D."/>
            <person name="Gharbi K."/>
            <person name="Hall N."/>
            <person name="Watson M."/>
            <person name="Adriaenssens E.M."/>
            <person name="Foster-Nyarko E."/>
            <person name="Jarju S."/>
            <person name="Secka A."/>
            <person name="Antonio M."/>
            <person name="Oren A."/>
            <person name="Chaudhuri R.R."/>
            <person name="La Ragione R."/>
            <person name="Hildebrand F."/>
            <person name="Pallen M.J."/>
        </authorList>
    </citation>
    <scope>NUCLEOTIDE SEQUENCE</scope>
    <source>
        <strain evidence="9">USAMLcec2-132</strain>
    </source>
</reference>
<dbReference type="SUPFAM" id="SSF161098">
    <property type="entry name" value="MetI-like"/>
    <property type="match status" value="1"/>
</dbReference>
<evidence type="ECO:0000256" key="4">
    <source>
        <dbReference type="ARBA" id="ARBA00022692"/>
    </source>
</evidence>
<accession>A0A9D2NGV8</accession>
<proteinExistence type="predicted"/>
<evidence type="ECO:0000259" key="8">
    <source>
        <dbReference type="Pfam" id="PF00528"/>
    </source>
</evidence>
<feature type="domain" description="ABC transmembrane type-1" evidence="8">
    <location>
        <begin position="91"/>
        <end position="283"/>
    </location>
</feature>